<keyword evidence="5" id="KW-1185">Reference proteome</keyword>
<gene>
    <name evidence="4" type="ORF">BJ322DRAFT_975764</name>
</gene>
<protein>
    <submittedName>
        <fullName evidence="4">P-loop containing nucleoside triphosphate hydrolase protein</fullName>
    </submittedName>
</protein>
<dbReference type="Pfam" id="PF04548">
    <property type="entry name" value="AIG1"/>
    <property type="match status" value="1"/>
</dbReference>
<dbReference type="InterPro" id="IPR027417">
    <property type="entry name" value="P-loop_NTPase"/>
</dbReference>
<proteinExistence type="predicted"/>
<dbReference type="InterPro" id="IPR006703">
    <property type="entry name" value="G_AIG1"/>
</dbReference>
<comment type="caution">
    <text evidence="4">The sequence shown here is derived from an EMBL/GenBank/DDBJ whole genome shotgun (WGS) entry which is preliminary data.</text>
</comment>
<accession>A0A9P6L382</accession>
<dbReference type="GO" id="GO:0016787">
    <property type="term" value="F:hydrolase activity"/>
    <property type="evidence" value="ECO:0007669"/>
    <property type="project" value="UniProtKB-KW"/>
</dbReference>
<feature type="non-terminal residue" evidence="4">
    <location>
        <position position="292"/>
    </location>
</feature>
<feature type="region of interest" description="Disordered" evidence="2">
    <location>
        <begin position="253"/>
        <end position="292"/>
    </location>
</feature>
<evidence type="ECO:0000259" key="3">
    <source>
        <dbReference type="Pfam" id="PF04548"/>
    </source>
</evidence>
<evidence type="ECO:0000313" key="4">
    <source>
        <dbReference type="EMBL" id="KAF9781313.1"/>
    </source>
</evidence>
<keyword evidence="4" id="KW-0378">Hydrolase</keyword>
<evidence type="ECO:0000313" key="5">
    <source>
        <dbReference type="Proteomes" id="UP000736335"/>
    </source>
</evidence>
<sequence>SVMGATGSGKTSFINLVSGSNLGVGKGLRSCTEAVQIAGAFYLDGRRVVLIDTPGFDDTSKSDTDVLKLIAAFLETSYERGSKLAGVLYFHRISDFRMTGLSRKNFSMFRKLCGDNALQNVVIVTNMWGEVDPQTGNEREAELRGEDIFFKPVLEKGSQMARHENTVPSAETIIRLILNNHPMPLRIQEELVDEHMDISDTGAGEELNREINAQIRRHKEEMRELKEGMEQAMKDKDEETRKELEIETKRMQREIERFQHDSERLESDYKKEKERLDARMGKMEQEAREEAD</sequence>
<dbReference type="SUPFAM" id="SSF52540">
    <property type="entry name" value="P-loop containing nucleoside triphosphate hydrolases"/>
    <property type="match status" value="1"/>
</dbReference>
<organism evidence="4 5">
    <name type="scientific">Thelephora terrestris</name>
    <dbReference type="NCBI Taxonomy" id="56493"/>
    <lineage>
        <taxon>Eukaryota</taxon>
        <taxon>Fungi</taxon>
        <taxon>Dikarya</taxon>
        <taxon>Basidiomycota</taxon>
        <taxon>Agaricomycotina</taxon>
        <taxon>Agaricomycetes</taxon>
        <taxon>Thelephorales</taxon>
        <taxon>Thelephoraceae</taxon>
        <taxon>Thelephora</taxon>
    </lineage>
</organism>
<feature type="non-terminal residue" evidence="4">
    <location>
        <position position="1"/>
    </location>
</feature>
<keyword evidence="1" id="KW-0547">Nucleotide-binding</keyword>
<evidence type="ECO:0000256" key="1">
    <source>
        <dbReference type="ARBA" id="ARBA00022741"/>
    </source>
</evidence>
<reference evidence="4" key="2">
    <citation type="submission" date="2020-11" db="EMBL/GenBank/DDBJ databases">
        <authorList>
            <consortium name="DOE Joint Genome Institute"/>
            <person name="Kuo A."/>
            <person name="Miyauchi S."/>
            <person name="Kiss E."/>
            <person name="Drula E."/>
            <person name="Kohler A."/>
            <person name="Sanchez-Garcia M."/>
            <person name="Andreopoulos B."/>
            <person name="Barry K.W."/>
            <person name="Bonito G."/>
            <person name="Buee M."/>
            <person name="Carver A."/>
            <person name="Chen C."/>
            <person name="Cichocki N."/>
            <person name="Clum A."/>
            <person name="Culley D."/>
            <person name="Crous P.W."/>
            <person name="Fauchery L."/>
            <person name="Girlanda M."/>
            <person name="Hayes R."/>
            <person name="Keri Z."/>
            <person name="Labutti K."/>
            <person name="Lipzen A."/>
            <person name="Lombard V."/>
            <person name="Magnuson J."/>
            <person name="Maillard F."/>
            <person name="Morin E."/>
            <person name="Murat C."/>
            <person name="Nolan M."/>
            <person name="Ohm R."/>
            <person name="Pangilinan J."/>
            <person name="Pereira M."/>
            <person name="Perotto S."/>
            <person name="Peter M."/>
            <person name="Riley R."/>
            <person name="Sitrit Y."/>
            <person name="Stielow B."/>
            <person name="Szollosi G."/>
            <person name="Zifcakova L."/>
            <person name="Stursova M."/>
            <person name="Spatafora J.W."/>
            <person name="Tedersoo L."/>
            <person name="Vaario L.-M."/>
            <person name="Yamada A."/>
            <person name="Yan M."/>
            <person name="Wang P."/>
            <person name="Xu J."/>
            <person name="Bruns T."/>
            <person name="Baldrian P."/>
            <person name="Vilgalys R."/>
            <person name="Henrissat B."/>
            <person name="Grigoriev I.V."/>
            <person name="Hibbett D."/>
            <person name="Nagy L.G."/>
            <person name="Martin F.M."/>
        </authorList>
    </citation>
    <scope>NUCLEOTIDE SEQUENCE</scope>
    <source>
        <strain evidence="4">UH-Tt-Lm1</strain>
    </source>
</reference>
<dbReference type="AlphaFoldDB" id="A0A9P6L382"/>
<reference evidence="4" key="1">
    <citation type="journal article" date="2020" name="Nat. Commun.">
        <title>Large-scale genome sequencing of mycorrhizal fungi provides insights into the early evolution of symbiotic traits.</title>
        <authorList>
            <person name="Miyauchi S."/>
            <person name="Kiss E."/>
            <person name="Kuo A."/>
            <person name="Drula E."/>
            <person name="Kohler A."/>
            <person name="Sanchez-Garcia M."/>
            <person name="Morin E."/>
            <person name="Andreopoulos B."/>
            <person name="Barry K.W."/>
            <person name="Bonito G."/>
            <person name="Buee M."/>
            <person name="Carver A."/>
            <person name="Chen C."/>
            <person name="Cichocki N."/>
            <person name="Clum A."/>
            <person name="Culley D."/>
            <person name="Crous P.W."/>
            <person name="Fauchery L."/>
            <person name="Girlanda M."/>
            <person name="Hayes R.D."/>
            <person name="Keri Z."/>
            <person name="LaButti K."/>
            <person name="Lipzen A."/>
            <person name="Lombard V."/>
            <person name="Magnuson J."/>
            <person name="Maillard F."/>
            <person name="Murat C."/>
            <person name="Nolan M."/>
            <person name="Ohm R.A."/>
            <person name="Pangilinan J."/>
            <person name="Pereira M.F."/>
            <person name="Perotto S."/>
            <person name="Peter M."/>
            <person name="Pfister S."/>
            <person name="Riley R."/>
            <person name="Sitrit Y."/>
            <person name="Stielow J.B."/>
            <person name="Szollosi G."/>
            <person name="Zifcakova L."/>
            <person name="Stursova M."/>
            <person name="Spatafora J.W."/>
            <person name="Tedersoo L."/>
            <person name="Vaario L.M."/>
            <person name="Yamada A."/>
            <person name="Yan M."/>
            <person name="Wang P."/>
            <person name="Xu J."/>
            <person name="Bruns T."/>
            <person name="Baldrian P."/>
            <person name="Vilgalys R."/>
            <person name="Dunand C."/>
            <person name="Henrissat B."/>
            <person name="Grigoriev I.V."/>
            <person name="Hibbett D."/>
            <person name="Nagy L.G."/>
            <person name="Martin F.M."/>
        </authorList>
    </citation>
    <scope>NUCLEOTIDE SEQUENCE</scope>
    <source>
        <strain evidence="4">UH-Tt-Lm1</strain>
    </source>
</reference>
<dbReference type="OrthoDB" id="8954335at2759"/>
<dbReference type="EMBL" id="WIUZ02000014">
    <property type="protein sequence ID" value="KAF9781313.1"/>
    <property type="molecule type" value="Genomic_DNA"/>
</dbReference>
<evidence type="ECO:0000256" key="2">
    <source>
        <dbReference type="SAM" id="MobiDB-lite"/>
    </source>
</evidence>
<dbReference type="Gene3D" id="3.40.50.300">
    <property type="entry name" value="P-loop containing nucleotide triphosphate hydrolases"/>
    <property type="match status" value="1"/>
</dbReference>
<name>A0A9P6L382_9AGAM</name>
<feature type="domain" description="AIG1-type G" evidence="3">
    <location>
        <begin position="2"/>
        <end position="124"/>
    </location>
</feature>
<dbReference type="GO" id="GO:0005525">
    <property type="term" value="F:GTP binding"/>
    <property type="evidence" value="ECO:0007669"/>
    <property type="project" value="InterPro"/>
</dbReference>
<dbReference type="Proteomes" id="UP000736335">
    <property type="component" value="Unassembled WGS sequence"/>
</dbReference>